<proteinExistence type="predicted"/>
<reference evidence="2" key="1">
    <citation type="submission" date="2022-09" db="EMBL/GenBank/DDBJ databases">
        <title>Diverse halophilic archaea isolated from saline environments.</title>
        <authorList>
            <person name="Cui H.-L."/>
        </authorList>
    </citation>
    <scope>NUCLEOTIDE SEQUENCE</scope>
    <source>
        <strain evidence="2">ZS-35-S2</strain>
        <plasmid evidence="2">unnamed1</plasmid>
    </source>
</reference>
<gene>
    <name evidence="2" type="ORF">N0B31_21955</name>
</gene>
<geneLocation type="plasmid" evidence="2 3">
    <name>unnamed1</name>
</geneLocation>
<protein>
    <submittedName>
        <fullName evidence="2">Uncharacterized protein</fullName>
    </submittedName>
</protein>
<evidence type="ECO:0000313" key="2">
    <source>
        <dbReference type="EMBL" id="UWM57107.1"/>
    </source>
</evidence>
<dbReference type="AlphaFoldDB" id="A0A9E7UD70"/>
<feature type="region of interest" description="Disordered" evidence="1">
    <location>
        <begin position="1"/>
        <end position="38"/>
    </location>
</feature>
<dbReference type="Proteomes" id="UP001057580">
    <property type="component" value="Plasmid unnamed1"/>
</dbReference>
<dbReference type="KEGG" id="ssai:N0B31_21955"/>
<dbReference type="RefSeq" id="WP_260644199.1">
    <property type="nucleotide sequence ID" value="NZ_CP104004.1"/>
</dbReference>
<evidence type="ECO:0000313" key="3">
    <source>
        <dbReference type="Proteomes" id="UP001057580"/>
    </source>
</evidence>
<feature type="compositionally biased region" description="Low complexity" evidence="1">
    <location>
        <begin position="1"/>
        <end position="18"/>
    </location>
</feature>
<dbReference type="EMBL" id="CP104004">
    <property type="protein sequence ID" value="UWM57107.1"/>
    <property type="molecule type" value="Genomic_DNA"/>
</dbReference>
<accession>A0A9E7UD70</accession>
<feature type="region of interest" description="Disordered" evidence="1">
    <location>
        <begin position="255"/>
        <end position="279"/>
    </location>
</feature>
<name>A0A9E7UD70_9EURY</name>
<evidence type="ECO:0000256" key="1">
    <source>
        <dbReference type="SAM" id="MobiDB-lite"/>
    </source>
</evidence>
<organism evidence="2 3">
    <name type="scientific">Salinirubellus salinus</name>
    <dbReference type="NCBI Taxonomy" id="1364945"/>
    <lineage>
        <taxon>Archaea</taxon>
        <taxon>Methanobacteriati</taxon>
        <taxon>Methanobacteriota</taxon>
        <taxon>Stenosarchaea group</taxon>
        <taxon>Halobacteria</taxon>
        <taxon>Halobacteriales</taxon>
        <taxon>Natronomonadaceae</taxon>
        <taxon>Salinirubellus</taxon>
    </lineage>
</organism>
<dbReference type="GeneID" id="74945147"/>
<keyword evidence="2" id="KW-0614">Plasmid</keyword>
<sequence length="521" mass="57760">MSTEPTTTSDTESPASTEAENKNETQHANSGDASGVTDRPAVALADLLTRETDINFAGLTETDIGSYPDEIPPETRCLADSPRSFKEAIRVLPKASPGELWATNDFVETSGRVDTTAIRDVYGLDIDALEAATGRSLEDLAAGSSADAVVRVRDHKDIVDDRRKALNALGYDVKFRWQIASDSYSIINPQDAYLPIISALQQRGETDTFGWVSYRDWGGLLKMVVICPSLRHVVSGGEADLEDAVDEDGITSVVSAAQTDSNTSDTETDSQSDSDAPETVVYGGFQTGYDFRGTQTLWARPILFFPDSGTVLPDMGERYTRRHYGQATNAAHERKQGRVPISEWWRNIYDDIDTRMIEIDTAIRRTRAIAYDFDDLPFSLEDCYTYWGVAFKYAERAAERATSIAKPAHRPTVFNIQLSLLIALLEEYDGSMASNSYQEYLEVAGELFRKPAMMIQLAMQEHDRRADTDAERVLPESQQTLSDALEDIVDIPGISVDTEADLTNQQAQRVQDRLQQRLGDA</sequence>
<keyword evidence="3" id="KW-1185">Reference proteome</keyword>
<feature type="compositionally biased region" description="Acidic residues" evidence="1">
    <location>
        <begin position="266"/>
        <end position="276"/>
    </location>
</feature>